<sequence length="40" mass="4349">MDEAEGLVVALSPSNRVSFKLVTVACQIVEEKVGNHLLDH</sequence>
<gene>
    <name evidence="1" type="ORF">ACFP3U_33375</name>
</gene>
<dbReference type="RefSeq" id="WP_380229505.1">
    <property type="nucleotide sequence ID" value="NZ_JBHSOF010000069.1"/>
</dbReference>
<comment type="caution">
    <text evidence="1">The sequence shown here is derived from an EMBL/GenBank/DDBJ whole genome shotgun (WGS) entry which is preliminary data.</text>
</comment>
<reference evidence="2" key="1">
    <citation type="journal article" date="2019" name="Int. J. Syst. Evol. Microbiol.">
        <title>The Global Catalogue of Microorganisms (GCM) 10K type strain sequencing project: providing services to taxonomists for standard genome sequencing and annotation.</title>
        <authorList>
            <consortium name="The Broad Institute Genomics Platform"/>
            <consortium name="The Broad Institute Genome Sequencing Center for Infectious Disease"/>
            <person name="Wu L."/>
            <person name="Ma J."/>
        </authorList>
    </citation>
    <scope>NUCLEOTIDE SEQUENCE [LARGE SCALE GENOMIC DNA]</scope>
    <source>
        <strain evidence="2">CGMCC 4.1437</strain>
    </source>
</reference>
<evidence type="ECO:0000313" key="2">
    <source>
        <dbReference type="Proteomes" id="UP001595975"/>
    </source>
</evidence>
<organism evidence="1 2">
    <name type="scientific">Kitasatospora misakiensis</name>
    <dbReference type="NCBI Taxonomy" id="67330"/>
    <lineage>
        <taxon>Bacteria</taxon>
        <taxon>Bacillati</taxon>
        <taxon>Actinomycetota</taxon>
        <taxon>Actinomycetes</taxon>
        <taxon>Kitasatosporales</taxon>
        <taxon>Streptomycetaceae</taxon>
        <taxon>Kitasatospora</taxon>
    </lineage>
</organism>
<evidence type="ECO:0000313" key="1">
    <source>
        <dbReference type="EMBL" id="MFC5667842.1"/>
    </source>
</evidence>
<dbReference type="EMBL" id="JBHSOF010000069">
    <property type="protein sequence ID" value="MFC5667842.1"/>
    <property type="molecule type" value="Genomic_DNA"/>
</dbReference>
<proteinExistence type="predicted"/>
<protein>
    <submittedName>
        <fullName evidence="1">Uncharacterized protein</fullName>
    </submittedName>
</protein>
<dbReference type="Proteomes" id="UP001595975">
    <property type="component" value="Unassembled WGS sequence"/>
</dbReference>
<keyword evidence="2" id="KW-1185">Reference proteome</keyword>
<name>A0ABW0XBE8_9ACTN</name>
<accession>A0ABW0XBE8</accession>